<feature type="transmembrane region" description="Helical" evidence="1">
    <location>
        <begin position="143"/>
        <end position="161"/>
    </location>
</feature>
<dbReference type="EMBL" id="VITY01000015">
    <property type="protein sequence ID" value="TWB89939.1"/>
    <property type="molecule type" value="Genomic_DNA"/>
</dbReference>
<feature type="transmembrane region" description="Helical" evidence="1">
    <location>
        <begin position="269"/>
        <end position="289"/>
    </location>
</feature>
<comment type="caution">
    <text evidence="3">The sequence shown here is derived from an EMBL/GenBank/DDBJ whole genome shotgun (WGS) entry which is preliminary data.</text>
</comment>
<dbReference type="GO" id="GO:0016747">
    <property type="term" value="F:acyltransferase activity, transferring groups other than amino-acyl groups"/>
    <property type="evidence" value="ECO:0007669"/>
    <property type="project" value="InterPro"/>
</dbReference>
<dbReference type="GO" id="GO:0016020">
    <property type="term" value="C:membrane"/>
    <property type="evidence" value="ECO:0007669"/>
    <property type="project" value="TreeGrafter"/>
</dbReference>
<keyword evidence="1" id="KW-1133">Transmembrane helix</keyword>
<evidence type="ECO:0000259" key="2">
    <source>
        <dbReference type="Pfam" id="PF01757"/>
    </source>
</evidence>
<organism evidence="3 4">
    <name type="scientific">Bradyrhizobium macuxiense</name>
    <dbReference type="NCBI Taxonomy" id="1755647"/>
    <lineage>
        <taxon>Bacteria</taxon>
        <taxon>Pseudomonadati</taxon>
        <taxon>Pseudomonadota</taxon>
        <taxon>Alphaproteobacteria</taxon>
        <taxon>Hyphomicrobiales</taxon>
        <taxon>Nitrobacteraceae</taxon>
        <taxon>Bradyrhizobium</taxon>
    </lineage>
</organism>
<feature type="transmembrane region" description="Helical" evidence="1">
    <location>
        <begin position="214"/>
        <end position="236"/>
    </location>
</feature>
<sequence>MAVALAHFNNAFPANAGAAFMWHNAVDLFFCLSGFTLSYVYSRETFRFSDYLTARIARVYPLYVVCLISAGALYVWPYLVDPVTYPADRAALDFVLQLAMLNAWPVIGTGMHWDAPAWSLSAEWFCYVVLFPLLLFRNAPSTVATRFLGIVLCSAVGFWLFARYYFEGSIGLSVPESQLSYWVPVVRATCGFVSGWLAFASFQRRDGLHAACTRFSGVIWCGVGLIVLLAYCGLINPQMPVFLWPFVVLAGTGEDSLSSRLLGSKPMHFLGVISYSIYMTHFIILISFMTRFGPLDIWSPAIFGLLVGTTVVVSIGTHFVLEVPARDAIRGLRRLRRAPAST</sequence>
<protein>
    <submittedName>
        <fullName evidence="3">Peptidoglycan/LPS O-acetylase OafA/YrhL</fullName>
    </submittedName>
</protein>
<dbReference type="Proteomes" id="UP000321304">
    <property type="component" value="Unassembled WGS sequence"/>
</dbReference>
<name>A0A560L3S9_9BRAD</name>
<dbReference type="PANTHER" id="PTHR23028:SF131">
    <property type="entry name" value="BLR2367 PROTEIN"/>
    <property type="match status" value="1"/>
</dbReference>
<keyword evidence="1" id="KW-0812">Transmembrane</keyword>
<dbReference type="InterPro" id="IPR050879">
    <property type="entry name" value="Acyltransferase_3"/>
</dbReference>
<accession>A0A560L3S9</accession>
<gene>
    <name evidence="3" type="ORF">FBZ93_11553</name>
</gene>
<evidence type="ECO:0000313" key="3">
    <source>
        <dbReference type="EMBL" id="TWB89939.1"/>
    </source>
</evidence>
<dbReference type="PANTHER" id="PTHR23028">
    <property type="entry name" value="ACETYLTRANSFERASE"/>
    <property type="match status" value="1"/>
</dbReference>
<dbReference type="AlphaFoldDB" id="A0A560L3S9"/>
<evidence type="ECO:0000256" key="1">
    <source>
        <dbReference type="SAM" id="Phobius"/>
    </source>
</evidence>
<feature type="transmembrane region" description="Helical" evidence="1">
    <location>
        <begin position="181"/>
        <end position="202"/>
    </location>
</feature>
<feature type="transmembrane region" description="Helical" evidence="1">
    <location>
        <begin position="62"/>
        <end position="79"/>
    </location>
</feature>
<keyword evidence="1" id="KW-0472">Membrane</keyword>
<dbReference type="Pfam" id="PF01757">
    <property type="entry name" value="Acyl_transf_3"/>
    <property type="match status" value="1"/>
</dbReference>
<reference evidence="3 4" key="1">
    <citation type="submission" date="2019-06" db="EMBL/GenBank/DDBJ databases">
        <title>Genomic Encyclopedia of Type Strains, Phase IV (KMG-V): Genome sequencing to study the core and pangenomes of soil and plant-associated prokaryotes.</title>
        <authorList>
            <person name="Whitman W."/>
        </authorList>
    </citation>
    <scope>NUCLEOTIDE SEQUENCE [LARGE SCALE GENOMIC DNA]</scope>
    <source>
        <strain evidence="3 4">BR 10355</strain>
    </source>
</reference>
<feature type="transmembrane region" description="Helical" evidence="1">
    <location>
        <begin position="117"/>
        <end position="136"/>
    </location>
</feature>
<feature type="transmembrane region" description="Helical" evidence="1">
    <location>
        <begin position="301"/>
        <end position="321"/>
    </location>
</feature>
<feature type="domain" description="Acyltransferase 3" evidence="2">
    <location>
        <begin position="2"/>
        <end position="315"/>
    </location>
</feature>
<evidence type="ECO:0000313" key="4">
    <source>
        <dbReference type="Proteomes" id="UP000321304"/>
    </source>
</evidence>
<feature type="transmembrane region" description="Helical" evidence="1">
    <location>
        <begin position="242"/>
        <end position="262"/>
    </location>
</feature>
<keyword evidence="4" id="KW-1185">Reference proteome</keyword>
<proteinExistence type="predicted"/>
<dbReference type="GO" id="GO:0000271">
    <property type="term" value="P:polysaccharide biosynthetic process"/>
    <property type="evidence" value="ECO:0007669"/>
    <property type="project" value="TreeGrafter"/>
</dbReference>
<dbReference type="InterPro" id="IPR002656">
    <property type="entry name" value="Acyl_transf_3_dom"/>
</dbReference>
<feature type="transmembrane region" description="Helical" evidence="1">
    <location>
        <begin position="20"/>
        <end position="41"/>
    </location>
</feature>